<evidence type="ECO:0000256" key="3">
    <source>
        <dbReference type="ARBA" id="ARBA00023163"/>
    </source>
</evidence>
<dbReference type="SUPFAM" id="SSF51215">
    <property type="entry name" value="Regulatory protein AraC"/>
    <property type="match status" value="1"/>
</dbReference>
<dbReference type="SMART" id="SM00342">
    <property type="entry name" value="HTH_ARAC"/>
    <property type="match status" value="1"/>
</dbReference>
<evidence type="ECO:0000256" key="1">
    <source>
        <dbReference type="ARBA" id="ARBA00023015"/>
    </source>
</evidence>
<dbReference type="InterPro" id="IPR003313">
    <property type="entry name" value="AraC-bd"/>
</dbReference>
<organism evidence="5 6">
    <name type="scientific">Limnobaculum zhutongyuii</name>
    <dbReference type="NCBI Taxonomy" id="2498113"/>
    <lineage>
        <taxon>Bacteria</taxon>
        <taxon>Pseudomonadati</taxon>
        <taxon>Pseudomonadota</taxon>
        <taxon>Gammaproteobacteria</taxon>
        <taxon>Enterobacterales</taxon>
        <taxon>Budviciaceae</taxon>
        <taxon>Limnobaculum</taxon>
    </lineage>
</organism>
<dbReference type="InterPro" id="IPR050204">
    <property type="entry name" value="AraC_XylS_family_regulators"/>
</dbReference>
<reference evidence="5 6" key="1">
    <citation type="submission" date="2019-03" db="EMBL/GenBank/DDBJ databases">
        <title>Pragia sp. nov. isolated from the gut tract of Carduelis flavirostris.</title>
        <authorList>
            <person name="Ge Y."/>
        </authorList>
    </citation>
    <scope>NUCLEOTIDE SEQUENCE [LARGE SCALE GENOMIC DNA]</scope>
    <source>
        <strain evidence="5 6">CF-458</strain>
    </source>
</reference>
<accession>A0A411WRT7</accession>
<dbReference type="EMBL" id="CP034752">
    <property type="protein sequence ID" value="QBH98850.1"/>
    <property type="molecule type" value="Genomic_DNA"/>
</dbReference>
<dbReference type="SUPFAM" id="SSF46689">
    <property type="entry name" value="Homeodomain-like"/>
    <property type="match status" value="2"/>
</dbReference>
<protein>
    <submittedName>
        <fullName evidence="5">AraC family transcriptional regulator</fullName>
    </submittedName>
</protein>
<proteinExistence type="predicted"/>
<keyword evidence="6" id="KW-1185">Reference proteome</keyword>
<dbReference type="InterPro" id="IPR018060">
    <property type="entry name" value="HTH_AraC"/>
</dbReference>
<dbReference type="GO" id="GO:0003700">
    <property type="term" value="F:DNA-binding transcription factor activity"/>
    <property type="evidence" value="ECO:0007669"/>
    <property type="project" value="InterPro"/>
</dbReference>
<dbReference type="InterPro" id="IPR037923">
    <property type="entry name" value="HTH-like"/>
</dbReference>
<dbReference type="Gene3D" id="1.10.10.60">
    <property type="entry name" value="Homeodomain-like"/>
    <property type="match status" value="2"/>
</dbReference>
<name>A0A411WRT7_9GAMM</name>
<evidence type="ECO:0000259" key="4">
    <source>
        <dbReference type="PROSITE" id="PS01124"/>
    </source>
</evidence>
<dbReference type="PROSITE" id="PS01124">
    <property type="entry name" value="HTH_ARAC_FAMILY_2"/>
    <property type="match status" value="1"/>
</dbReference>
<gene>
    <name evidence="5" type="ORF">EKN56_17775</name>
</gene>
<keyword evidence="2" id="KW-0238">DNA-binding</keyword>
<dbReference type="Proteomes" id="UP000293154">
    <property type="component" value="Chromosome"/>
</dbReference>
<evidence type="ECO:0000256" key="2">
    <source>
        <dbReference type="ARBA" id="ARBA00023125"/>
    </source>
</evidence>
<dbReference type="InterPro" id="IPR009057">
    <property type="entry name" value="Homeodomain-like_sf"/>
</dbReference>
<feature type="domain" description="HTH araC/xylS-type" evidence="4">
    <location>
        <begin position="149"/>
        <end position="246"/>
    </location>
</feature>
<dbReference type="OrthoDB" id="9809338at2"/>
<dbReference type="PANTHER" id="PTHR46796">
    <property type="entry name" value="HTH-TYPE TRANSCRIPTIONAL ACTIVATOR RHAS-RELATED"/>
    <property type="match status" value="1"/>
</dbReference>
<dbReference type="Pfam" id="PF02311">
    <property type="entry name" value="AraC_binding"/>
    <property type="match status" value="1"/>
</dbReference>
<evidence type="ECO:0000313" key="5">
    <source>
        <dbReference type="EMBL" id="QBH98850.1"/>
    </source>
</evidence>
<dbReference type="PANTHER" id="PTHR46796:SF2">
    <property type="entry name" value="TRANSCRIPTIONAL REGULATORY PROTEIN"/>
    <property type="match status" value="1"/>
</dbReference>
<dbReference type="AlphaFoldDB" id="A0A411WRT7"/>
<keyword evidence="3" id="KW-0804">Transcription</keyword>
<dbReference type="KEGG" id="prag:EKN56_17775"/>
<dbReference type="GO" id="GO:0043565">
    <property type="term" value="F:sequence-specific DNA binding"/>
    <property type="evidence" value="ECO:0007669"/>
    <property type="project" value="InterPro"/>
</dbReference>
<evidence type="ECO:0000313" key="6">
    <source>
        <dbReference type="Proteomes" id="UP000293154"/>
    </source>
</evidence>
<sequence length="248" mass="27934">MSLVSNSTFPRHFHELFGIGMIRSGGHRSWSGIGQIQALPGDLITVNPGEIHDGMSIGSHVRQWDMFYFDPTFVANTLADEADSYSEITRPALNDIRFAGIFSAFCNVINTKTPDMMAIEEMNQLLLHYTFRHYGTRYYRPVTHSPAVTLARQRLDDAPEQPVSLQELAHLTNLSRFQLLRGFAKEVGLPPHAYLLQRRVHLARKLLATNKSLSDTALEAGFADQSHMTRAFTRLLGITPGRLRQSLI</sequence>
<dbReference type="Pfam" id="PF12833">
    <property type="entry name" value="HTH_18"/>
    <property type="match status" value="1"/>
</dbReference>
<keyword evidence="1" id="KW-0805">Transcription regulation</keyword>